<dbReference type="Proteomes" id="UP000298568">
    <property type="component" value="Chromosome"/>
</dbReference>
<dbReference type="NCBIfam" id="TIGR01878">
    <property type="entry name" value="cas_Csa5"/>
    <property type="match status" value="1"/>
</dbReference>
<accession>A0A4D8RW85</accession>
<dbReference type="GeneID" id="59455390"/>
<name>A0A4D8RW85_METPR</name>
<proteinExistence type="predicted"/>
<evidence type="ECO:0000313" key="1">
    <source>
        <dbReference type="EMBL" id="QCO29206.1"/>
    </source>
</evidence>
<dbReference type="CDD" id="cd09750">
    <property type="entry name" value="Csa5_I-A"/>
    <property type="match status" value="1"/>
</dbReference>
<protein>
    <submittedName>
        <fullName evidence="1">Type I-A CRISPR-associated protein Csa5</fullName>
    </submittedName>
</protein>
<dbReference type="EMBL" id="CP031156">
    <property type="protein sequence ID" value="QCO29206.1"/>
    <property type="molecule type" value="Genomic_DNA"/>
</dbReference>
<organism evidence="1 2">
    <name type="scientific">Metallosphaera prunae</name>
    <dbReference type="NCBI Taxonomy" id="47304"/>
    <lineage>
        <taxon>Archaea</taxon>
        <taxon>Thermoproteota</taxon>
        <taxon>Thermoprotei</taxon>
        <taxon>Sulfolobales</taxon>
        <taxon>Sulfolobaceae</taxon>
        <taxon>Metallosphaera</taxon>
    </lineage>
</organism>
<dbReference type="Pfam" id="PF09702">
    <property type="entry name" value="Cas_Csa5"/>
    <property type="match status" value="1"/>
</dbReference>
<dbReference type="InterPro" id="IPR010157">
    <property type="entry name" value="CRISPR-assoc_Cas5"/>
</dbReference>
<dbReference type="RefSeq" id="WP_193453349.1">
    <property type="nucleotide sequence ID" value="NZ_CP031156.1"/>
</dbReference>
<gene>
    <name evidence="1" type="primary">csa5</name>
    <name evidence="1" type="ORF">DFR88_00800</name>
</gene>
<sequence>MEPRLRRVANLLATASIYAETPTLLDRISNALSKEAAVKVIGDCERIVNTGLNRGEIRLQTGENPRIYIDVKEGERTKTYELYGSLSSSEDVTQFIEDVERDIYTARKVGAVAMATVNGVLSPRKKEEVKA</sequence>
<dbReference type="KEGG" id="mpru:DFR88_00800"/>
<evidence type="ECO:0000313" key="2">
    <source>
        <dbReference type="Proteomes" id="UP000298568"/>
    </source>
</evidence>
<keyword evidence="2" id="KW-1185">Reference proteome</keyword>
<reference evidence="1 2" key="1">
    <citation type="submission" date="2018-07" db="EMBL/GenBank/DDBJ databases">
        <title>Complete Genome Sequences of Extremely Thermoacidophilic, Metal-Mobilizing Type-Strain Members of the Archaeal Family Sulfolobaceae: Acidianus brierleyi DSM-1651T, Acidianus sulfidivorans DSM-18786T, Metallosphaera hakonensis DSM-7519T, and Metallosphaera prunae DSM-10039T.</title>
        <authorList>
            <person name="Counts J.A."/>
            <person name="Kelly R.M."/>
        </authorList>
    </citation>
    <scope>NUCLEOTIDE SEQUENCE [LARGE SCALE GENOMIC DNA]</scope>
    <source>
        <strain evidence="1 2">Ron 12/II</strain>
    </source>
</reference>
<dbReference type="AlphaFoldDB" id="A0A4D8RW85"/>